<comment type="caution">
    <text evidence="2">The sequence shown here is derived from an EMBL/GenBank/DDBJ whole genome shotgun (WGS) entry which is preliminary data.</text>
</comment>
<gene>
    <name evidence="2" type="ORF">O181_015237</name>
</gene>
<organism evidence="2 3">
    <name type="scientific">Austropuccinia psidii MF-1</name>
    <dbReference type="NCBI Taxonomy" id="1389203"/>
    <lineage>
        <taxon>Eukaryota</taxon>
        <taxon>Fungi</taxon>
        <taxon>Dikarya</taxon>
        <taxon>Basidiomycota</taxon>
        <taxon>Pucciniomycotina</taxon>
        <taxon>Pucciniomycetes</taxon>
        <taxon>Pucciniales</taxon>
        <taxon>Sphaerophragmiaceae</taxon>
        <taxon>Austropuccinia</taxon>
    </lineage>
</organism>
<reference evidence="2" key="1">
    <citation type="submission" date="2021-03" db="EMBL/GenBank/DDBJ databases">
        <title>Draft genome sequence of rust myrtle Austropuccinia psidii MF-1, a brazilian biotype.</title>
        <authorList>
            <person name="Quecine M.C."/>
            <person name="Pachon D.M.R."/>
            <person name="Bonatelli M.L."/>
            <person name="Correr F.H."/>
            <person name="Franceschini L.M."/>
            <person name="Leite T.F."/>
            <person name="Margarido G.R.A."/>
            <person name="Almeida C.A."/>
            <person name="Ferrarezi J.A."/>
            <person name="Labate C.A."/>
        </authorList>
    </citation>
    <scope>NUCLEOTIDE SEQUENCE</scope>
    <source>
        <strain evidence="2">MF-1</strain>
    </source>
</reference>
<feature type="compositionally biased region" description="Polar residues" evidence="1">
    <location>
        <begin position="164"/>
        <end position="187"/>
    </location>
</feature>
<feature type="compositionally biased region" description="Polar residues" evidence="1">
    <location>
        <begin position="130"/>
        <end position="154"/>
    </location>
</feature>
<keyword evidence="3" id="KW-1185">Reference proteome</keyword>
<evidence type="ECO:0000256" key="1">
    <source>
        <dbReference type="SAM" id="MobiDB-lite"/>
    </source>
</evidence>
<dbReference type="AlphaFoldDB" id="A0A9Q3C1R3"/>
<feature type="region of interest" description="Disordered" evidence="1">
    <location>
        <begin position="96"/>
        <end position="199"/>
    </location>
</feature>
<accession>A0A9Q3C1R3</accession>
<sequence length="199" mass="21286">MAPSLIYGLRPYPDFIGLMGQFSTSPTPRPLSLFLGMGGLFSLAGAYGPPSHHQGPWPNPLYYGGFGLNGLFGPFRPPTVSTACGLWDYQAPFGPNTMRPKGPRGQLISLQGQVGPKQKVGSPEPVLAPKTNQPRNAQNTLGPQNWPRTRSGHNSVHGLGKPQEATSSAPSKDSPQVQGKTFPSSMHPTLKDPGVVHIW</sequence>
<dbReference type="Proteomes" id="UP000765509">
    <property type="component" value="Unassembled WGS sequence"/>
</dbReference>
<evidence type="ECO:0000313" key="3">
    <source>
        <dbReference type="Proteomes" id="UP000765509"/>
    </source>
</evidence>
<dbReference type="EMBL" id="AVOT02004135">
    <property type="protein sequence ID" value="MBW0475522.1"/>
    <property type="molecule type" value="Genomic_DNA"/>
</dbReference>
<evidence type="ECO:0000313" key="2">
    <source>
        <dbReference type="EMBL" id="MBW0475522.1"/>
    </source>
</evidence>
<protein>
    <submittedName>
        <fullName evidence="2">Uncharacterized protein</fullName>
    </submittedName>
</protein>
<proteinExistence type="predicted"/>
<name>A0A9Q3C1R3_9BASI</name>